<dbReference type="SMART" id="SM00298">
    <property type="entry name" value="CHROMO"/>
    <property type="match status" value="1"/>
</dbReference>
<evidence type="ECO:0000256" key="1">
    <source>
        <dbReference type="ARBA" id="ARBA00022884"/>
    </source>
</evidence>
<protein>
    <submittedName>
        <fullName evidence="4">Unplaced genomic scaffold scaffold_342, whole genome shotgun sequence</fullName>
    </submittedName>
</protein>
<dbReference type="GO" id="GO:0003723">
    <property type="term" value="F:RNA binding"/>
    <property type="evidence" value="ECO:0007669"/>
    <property type="project" value="UniProtKB-KW"/>
</dbReference>
<dbReference type="InterPro" id="IPR036397">
    <property type="entry name" value="RNaseH_sf"/>
</dbReference>
<dbReference type="HOGENOM" id="CLU_000384_6_1_1"/>
<sequence length="372" mass="42456">MSQSVKDYVASCHRCQMSKGTRKPPAGKLHPNLVPEAPWADILVDFMDTPEAGGYDSVLVVVDRFSKEAVFVPTHELPSTVISDQGPQFASTFMMDLSKMLGIKPKLSTAFHPQTDGQTEWLNQEIQQYLRLFINDQQRTWLSWLKIAQFSYNSKRQDSTGHPPFVVTRTYTPRMGVEPMPSKAEATTTSASNIQLVLESTRKALQHTVERMVQNTEGLRSEAPEYSVGQEVWLDTTHVQIDGCPSRKFTEKWIGPYKILSVKPNAVELCLPKTLRIHPVVNVSWVKLYRGPLEGQKVTRPGQVVGVEDRDEEFKVEYIVDSRLKHNRLEFLVHWRGYGDEDHTWEPELNLKGSPDVLRDFYKSHPLAPRKL</sequence>
<dbReference type="STRING" id="765257.A0A0C9YRX0"/>
<dbReference type="PANTHER" id="PTHR37984">
    <property type="entry name" value="PROTEIN CBG26694"/>
    <property type="match status" value="1"/>
</dbReference>
<proteinExistence type="predicted"/>
<dbReference type="AlphaFoldDB" id="A0A0C9YRX0"/>
<dbReference type="InterPro" id="IPR050951">
    <property type="entry name" value="Retrovirus_Pol_polyprotein"/>
</dbReference>
<dbReference type="EMBL" id="KN834026">
    <property type="protein sequence ID" value="KIK13027.1"/>
    <property type="molecule type" value="Genomic_DNA"/>
</dbReference>
<dbReference type="InterPro" id="IPR000953">
    <property type="entry name" value="Chromo/chromo_shadow_dom"/>
</dbReference>
<dbReference type="CDD" id="cd00024">
    <property type="entry name" value="CD_CSD"/>
    <property type="match status" value="1"/>
</dbReference>
<dbReference type="InterPro" id="IPR023780">
    <property type="entry name" value="Chromo_domain"/>
</dbReference>
<dbReference type="SUPFAM" id="SSF53098">
    <property type="entry name" value="Ribonuclease H-like"/>
    <property type="match status" value="1"/>
</dbReference>
<gene>
    <name evidence="4" type="ORF">PISMIDRAFT_18283</name>
</gene>
<evidence type="ECO:0000313" key="4">
    <source>
        <dbReference type="EMBL" id="KIK13027.1"/>
    </source>
</evidence>
<dbReference type="InterPro" id="IPR012337">
    <property type="entry name" value="RNaseH-like_sf"/>
</dbReference>
<dbReference type="PROSITE" id="PS50994">
    <property type="entry name" value="INTEGRASE"/>
    <property type="match status" value="1"/>
</dbReference>
<dbReference type="Proteomes" id="UP000054018">
    <property type="component" value="Unassembled WGS sequence"/>
</dbReference>
<dbReference type="OrthoDB" id="2606915at2759"/>
<evidence type="ECO:0000259" key="2">
    <source>
        <dbReference type="PROSITE" id="PS50013"/>
    </source>
</evidence>
<dbReference type="GO" id="GO:0005634">
    <property type="term" value="C:nucleus"/>
    <property type="evidence" value="ECO:0007669"/>
    <property type="project" value="UniProtKB-ARBA"/>
</dbReference>
<dbReference type="PANTHER" id="PTHR37984:SF15">
    <property type="entry name" value="INTEGRASE CATALYTIC DOMAIN-CONTAINING PROTEIN"/>
    <property type="match status" value="1"/>
</dbReference>
<keyword evidence="5" id="KW-1185">Reference proteome</keyword>
<organism evidence="4 5">
    <name type="scientific">Pisolithus microcarpus 441</name>
    <dbReference type="NCBI Taxonomy" id="765257"/>
    <lineage>
        <taxon>Eukaryota</taxon>
        <taxon>Fungi</taxon>
        <taxon>Dikarya</taxon>
        <taxon>Basidiomycota</taxon>
        <taxon>Agaricomycotina</taxon>
        <taxon>Agaricomycetes</taxon>
        <taxon>Agaricomycetidae</taxon>
        <taxon>Boletales</taxon>
        <taxon>Sclerodermatineae</taxon>
        <taxon>Pisolithaceae</taxon>
        <taxon>Pisolithus</taxon>
    </lineage>
</organism>
<evidence type="ECO:0000259" key="3">
    <source>
        <dbReference type="PROSITE" id="PS50994"/>
    </source>
</evidence>
<dbReference type="SUPFAM" id="SSF54160">
    <property type="entry name" value="Chromo domain-like"/>
    <property type="match status" value="1"/>
</dbReference>
<dbReference type="Gene3D" id="2.40.50.40">
    <property type="match status" value="1"/>
</dbReference>
<dbReference type="Gene3D" id="3.30.420.10">
    <property type="entry name" value="Ribonuclease H-like superfamily/Ribonuclease H"/>
    <property type="match status" value="1"/>
</dbReference>
<evidence type="ECO:0000313" key="5">
    <source>
        <dbReference type="Proteomes" id="UP000054018"/>
    </source>
</evidence>
<dbReference type="PROSITE" id="PS50013">
    <property type="entry name" value="CHROMO_2"/>
    <property type="match status" value="1"/>
</dbReference>
<dbReference type="InterPro" id="IPR056924">
    <property type="entry name" value="SH3_Tf2-1"/>
</dbReference>
<feature type="domain" description="Integrase catalytic" evidence="3">
    <location>
        <begin position="40"/>
        <end position="172"/>
    </location>
</feature>
<dbReference type="GO" id="GO:0006338">
    <property type="term" value="P:chromatin remodeling"/>
    <property type="evidence" value="ECO:0007669"/>
    <property type="project" value="UniProtKB-ARBA"/>
</dbReference>
<dbReference type="Pfam" id="PF00385">
    <property type="entry name" value="Chromo"/>
    <property type="match status" value="1"/>
</dbReference>
<feature type="domain" description="Chromo" evidence="2">
    <location>
        <begin position="314"/>
        <end position="372"/>
    </location>
</feature>
<dbReference type="Pfam" id="PF24626">
    <property type="entry name" value="SH3_Tf2-1"/>
    <property type="match status" value="1"/>
</dbReference>
<keyword evidence="1" id="KW-0694">RNA-binding</keyword>
<dbReference type="GO" id="GO:0015074">
    <property type="term" value="P:DNA integration"/>
    <property type="evidence" value="ECO:0007669"/>
    <property type="project" value="InterPro"/>
</dbReference>
<name>A0A0C9YRX0_9AGAM</name>
<dbReference type="InterPro" id="IPR001584">
    <property type="entry name" value="Integrase_cat-core"/>
</dbReference>
<accession>A0A0C9YRX0</accession>
<reference evidence="5" key="2">
    <citation type="submission" date="2015-01" db="EMBL/GenBank/DDBJ databases">
        <title>Evolutionary Origins and Diversification of the Mycorrhizal Mutualists.</title>
        <authorList>
            <consortium name="DOE Joint Genome Institute"/>
            <consortium name="Mycorrhizal Genomics Consortium"/>
            <person name="Kohler A."/>
            <person name="Kuo A."/>
            <person name="Nagy L.G."/>
            <person name="Floudas D."/>
            <person name="Copeland A."/>
            <person name="Barry K.W."/>
            <person name="Cichocki N."/>
            <person name="Veneault-Fourrey C."/>
            <person name="LaButti K."/>
            <person name="Lindquist E.A."/>
            <person name="Lipzen A."/>
            <person name="Lundell T."/>
            <person name="Morin E."/>
            <person name="Murat C."/>
            <person name="Riley R."/>
            <person name="Ohm R."/>
            <person name="Sun H."/>
            <person name="Tunlid A."/>
            <person name="Henrissat B."/>
            <person name="Grigoriev I.V."/>
            <person name="Hibbett D.S."/>
            <person name="Martin F."/>
        </authorList>
    </citation>
    <scope>NUCLEOTIDE SEQUENCE [LARGE SCALE GENOMIC DNA]</scope>
    <source>
        <strain evidence="5">441</strain>
    </source>
</reference>
<dbReference type="InterPro" id="IPR016197">
    <property type="entry name" value="Chromo-like_dom_sf"/>
</dbReference>
<reference evidence="4 5" key="1">
    <citation type="submission" date="2014-04" db="EMBL/GenBank/DDBJ databases">
        <authorList>
            <consortium name="DOE Joint Genome Institute"/>
            <person name="Kuo A."/>
            <person name="Kohler A."/>
            <person name="Costa M.D."/>
            <person name="Nagy L.G."/>
            <person name="Floudas D."/>
            <person name="Copeland A."/>
            <person name="Barry K.W."/>
            <person name="Cichocki N."/>
            <person name="Veneault-Fourrey C."/>
            <person name="LaButti K."/>
            <person name="Lindquist E.A."/>
            <person name="Lipzen A."/>
            <person name="Lundell T."/>
            <person name="Morin E."/>
            <person name="Murat C."/>
            <person name="Sun H."/>
            <person name="Tunlid A."/>
            <person name="Henrissat B."/>
            <person name="Grigoriev I.V."/>
            <person name="Hibbett D.S."/>
            <person name="Martin F."/>
            <person name="Nordberg H.P."/>
            <person name="Cantor M.N."/>
            <person name="Hua S.X."/>
        </authorList>
    </citation>
    <scope>NUCLEOTIDE SEQUENCE [LARGE SCALE GENOMIC DNA]</scope>
    <source>
        <strain evidence="4 5">441</strain>
    </source>
</reference>